<organism evidence="2 3">
    <name type="scientific">Chelatococcus reniformis</name>
    <dbReference type="NCBI Taxonomy" id="1494448"/>
    <lineage>
        <taxon>Bacteria</taxon>
        <taxon>Pseudomonadati</taxon>
        <taxon>Pseudomonadota</taxon>
        <taxon>Alphaproteobacteria</taxon>
        <taxon>Hyphomicrobiales</taxon>
        <taxon>Chelatococcaceae</taxon>
        <taxon>Chelatococcus</taxon>
    </lineage>
</organism>
<reference evidence="2" key="1">
    <citation type="journal article" date="2014" name="Int. J. Syst. Evol. Microbiol.">
        <title>Complete genome sequence of Corynebacterium casei LMG S-19264T (=DSM 44701T), isolated from a smear-ripened cheese.</title>
        <authorList>
            <consortium name="US DOE Joint Genome Institute (JGI-PGF)"/>
            <person name="Walter F."/>
            <person name="Albersmeier A."/>
            <person name="Kalinowski J."/>
            <person name="Ruckert C."/>
        </authorList>
    </citation>
    <scope>NUCLEOTIDE SEQUENCE</scope>
    <source>
        <strain evidence="2">CGMCC 1.12919</strain>
    </source>
</reference>
<reference evidence="2" key="2">
    <citation type="submission" date="2020-09" db="EMBL/GenBank/DDBJ databases">
        <authorList>
            <person name="Sun Q."/>
            <person name="Zhou Y."/>
        </authorList>
    </citation>
    <scope>NUCLEOTIDE SEQUENCE</scope>
    <source>
        <strain evidence="2">CGMCC 1.12919</strain>
    </source>
</reference>
<evidence type="ECO:0000313" key="2">
    <source>
        <dbReference type="EMBL" id="GGC94009.1"/>
    </source>
</evidence>
<name>A0A916XQ26_9HYPH</name>
<dbReference type="EMBL" id="BMGG01000015">
    <property type="protein sequence ID" value="GGC94009.1"/>
    <property type="molecule type" value="Genomic_DNA"/>
</dbReference>
<gene>
    <name evidence="2" type="ORF">GCM10010994_59750</name>
</gene>
<keyword evidence="3" id="KW-1185">Reference proteome</keyword>
<comment type="caution">
    <text evidence="2">The sequence shown here is derived from an EMBL/GenBank/DDBJ whole genome shotgun (WGS) entry which is preliminary data.</text>
</comment>
<feature type="region of interest" description="Disordered" evidence="1">
    <location>
        <begin position="113"/>
        <end position="149"/>
    </location>
</feature>
<dbReference type="Proteomes" id="UP000637002">
    <property type="component" value="Unassembled WGS sequence"/>
</dbReference>
<feature type="region of interest" description="Disordered" evidence="1">
    <location>
        <begin position="70"/>
        <end position="97"/>
    </location>
</feature>
<sequence>MRFRKGDHDPLVPKWHRIVSEQLINQLADNGDIDRFRLQALDQLLSRAFNDLNLHIGKAIEEHDQRIPEAAASKRCPEPKRQAAELAATGGSSREGRALQITEDATHRCQELRARPREDDAAMMPLKQRDAENVLQGKHTSAYDRLPHA</sequence>
<dbReference type="AlphaFoldDB" id="A0A916XQ26"/>
<accession>A0A916XQ26</accession>
<evidence type="ECO:0000313" key="3">
    <source>
        <dbReference type="Proteomes" id="UP000637002"/>
    </source>
</evidence>
<proteinExistence type="predicted"/>
<evidence type="ECO:0000256" key="1">
    <source>
        <dbReference type="SAM" id="MobiDB-lite"/>
    </source>
</evidence>
<protein>
    <submittedName>
        <fullName evidence="2">Uncharacterized protein</fullName>
    </submittedName>
</protein>